<dbReference type="SUPFAM" id="SSF51905">
    <property type="entry name" value="FAD/NAD(P)-binding domain"/>
    <property type="match status" value="1"/>
</dbReference>
<dbReference type="InterPro" id="IPR050562">
    <property type="entry name" value="FAD_mOase_fung"/>
</dbReference>
<keyword evidence="11" id="KW-1185">Reference proteome</keyword>
<evidence type="ECO:0000256" key="8">
    <source>
        <dbReference type="ARBA" id="ARBA00023136"/>
    </source>
</evidence>
<dbReference type="GO" id="GO:0071949">
    <property type="term" value="F:FAD binding"/>
    <property type="evidence" value="ECO:0007669"/>
    <property type="project" value="InterPro"/>
</dbReference>
<organism evidence="10 11">
    <name type="scientific">Penicillium daleae</name>
    <dbReference type="NCBI Taxonomy" id="63821"/>
    <lineage>
        <taxon>Eukaryota</taxon>
        <taxon>Fungi</taxon>
        <taxon>Dikarya</taxon>
        <taxon>Ascomycota</taxon>
        <taxon>Pezizomycotina</taxon>
        <taxon>Eurotiomycetes</taxon>
        <taxon>Eurotiomycetidae</taxon>
        <taxon>Eurotiales</taxon>
        <taxon>Aspergillaceae</taxon>
        <taxon>Penicillium</taxon>
    </lineage>
</organism>
<comment type="caution">
    <text evidence="10">The sequence shown here is derived from an EMBL/GenBank/DDBJ whole genome shotgun (WGS) entry which is preliminary data.</text>
</comment>
<dbReference type="Pfam" id="PF01494">
    <property type="entry name" value="FAD_binding_3"/>
    <property type="match status" value="1"/>
</dbReference>
<keyword evidence="5" id="KW-0274">FAD</keyword>
<feature type="domain" description="FAD-binding" evidence="9">
    <location>
        <begin position="9"/>
        <end position="337"/>
    </location>
</feature>
<dbReference type="RefSeq" id="XP_056771360.1">
    <property type="nucleotide sequence ID" value="XM_056903593.1"/>
</dbReference>
<evidence type="ECO:0000256" key="6">
    <source>
        <dbReference type="ARBA" id="ARBA00022989"/>
    </source>
</evidence>
<dbReference type="GO" id="GO:0004497">
    <property type="term" value="F:monooxygenase activity"/>
    <property type="evidence" value="ECO:0007669"/>
    <property type="project" value="InterPro"/>
</dbReference>
<protein>
    <recommendedName>
        <fullName evidence="9">FAD-binding domain-containing protein</fullName>
    </recommendedName>
</protein>
<evidence type="ECO:0000256" key="2">
    <source>
        <dbReference type="ARBA" id="ARBA00007992"/>
    </source>
</evidence>
<accession>A0AAD6CG52</accession>
<dbReference type="PANTHER" id="PTHR47356">
    <property type="entry name" value="FAD-DEPENDENT MONOOXYGENASE ASQG-RELATED"/>
    <property type="match status" value="1"/>
</dbReference>
<dbReference type="GeneID" id="81593836"/>
<gene>
    <name evidence="10" type="ORF">N7458_000199</name>
</gene>
<dbReference type="PANTHER" id="PTHR47356:SF2">
    <property type="entry name" value="FAD-BINDING DOMAIN-CONTAINING PROTEIN-RELATED"/>
    <property type="match status" value="1"/>
</dbReference>
<keyword evidence="4" id="KW-0812">Transmembrane</keyword>
<keyword evidence="3" id="KW-0285">Flavoprotein</keyword>
<reference evidence="10" key="2">
    <citation type="journal article" date="2023" name="IMA Fungus">
        <title>Comparative genomic study of the Penicillium genus elucidates a diverse pangenome and 15 lateral gene transfer events.</title>
        <authorList>
            <person name="Petersen C."/>
            <person name="Sorensen T."/>
            <person name="Nielsen M.R."/>
            <person name="Sondergaard T.E."/>
            <person name="Sorensen J.L."/>
            <person name="Fitzpatrick D.A."/>
            <person name="Frisvad J.C."/>
            <person name="Nielsen K.L."/>
        </authorList>
    </citation>
    <scope>NUCLEOTIDE SEQUENCE</scope>
    <source>
        <strain evidence="10">IBT 16125</strain>
    </source>
</reference>
<comment type="similarity">
    <text evidence="2">Belongs to the paxM FAD-dependent monooxygenase family.</text>
</comment>
<dbReference type="InterPro" id="IPR002938">
    <property type="entry name" value="FAD-bd"/>
</dbReference>
<evidence type="ECO:0000256" key="5">
    <source>
        <dbReference type="ARBA" id="ARBA00022827"/>
    </source>
</evidence>
<dbReference type="Proteomes" id="UP001213681">
    <property type="component" value="Unassembled WGS sequence"/>
</dbReference>
<evidence type="ECO:0000313" key="11">
    <source>
        <dbReference type="Proteomes" id="UP001213681"/>
    </source>
</evidence>
<keyword evidence="8" id="KW-0472">Membrane</keyword>
<dbReference type="AlphaFoldDB" id="A0AAD6CG52"/>
<evidence type="ECO:0000256" key="4">
    <source>
        <dbReference type="ARBA" id="ARBA00022692"/>
    </source>
</evidence>
<evidence type="ECO:0000256" key="1">
    <source>
        <dbReference type="ARBA" id="ARBA00004370"/>
    </source>
</evidence>
<comment type="subcellular location">
    <subcellularLocation>
        <location evidence="1">Membrane</location>
    </subcellularLocation>
</comment>
<dbReference type="Gene3D" id="3.50.50.60">
    <property type="entry name" value="FAD/NAD(P)-binding domain"/>
    <property type="match status" value="1"/>
</dbReference>
<evidence type="ECO:0000256" key="7">
    <source>
        <dbReference type="ARBA" id="ARBA00023002"/>
    </source>
</evidence>
<evidence type="ECO:0000313" key="10">
    <source>
        <dbReference type="EMBL" id="KAJ5464513.1"/>
    </source>
</evidence>
<reference evidence="10" key="1">
    <citation type="submission" date="2022-12" db="EMBL/GenBank/DDBJ databases">
        <authorList>
            <person name="Petersen C."/>
        </authorList>
    </citation>
    <scope>NUCLEOTIDE SEQUENCE</scope>
    <source>
        <strain evidence="10">IBT 16125</strain>
    </source>
</reference>
<name>A0AAD6CG52_9EURO</name>
<dbReference type="PRINTS" id="PR00420">
    <property type="entry name" value="RNGMNOXGNASE"/>
</dbReference>
<keyword evidence="6" id="KW-1133">Transmembrane helix</keyword>
<evidence type="ECO:0000256" key="3">
    <source>
        <dbReference type="ARBA" id="ARBA00022630"/>
    </source>
</evidence>
<dbReference type="EMBL" id="JAPVEA010000001">
    <property type="protein sequence ID" value="KAJ5464513.1"/>
    <property type="molecule type" value="Genomic_DNA"/>
</dbReference>
<evidence type="ECO:0000259" key="9">
    <source>
        <dbReference type="Pfam" id="PF01494"/>
    </source>
</evidence>
<keyword evidence="7" id="KW-0560">Oxidoreductase</keyword>
<sequence length="450" mass="49812">MEHCSRIHVTVGIVGGGIAGLSLARMLELSGISYCLWEAHSQFSPPAGASIGLMPNGLRILDQIGMIDKINEYNVKRKAWEHRDERGNLRAKFNSGVIFEEKYRPLGYGGVFVERQRVLDIMHESIEDKTRLHTSKRVVSVLQTKQEAVIISEDGSEIGCDFVAGADGVRSIVRSEIAKTAATDKNLEWRFDARYACIYGISDPVPGVEPGQSFTVYRPDVSLLIFCGYGGDIYWFVNHDLKRTVPYERPERFSEQDIEAVYAHVADTIVTDGVVFADIFQNRRAAIMAALEEGVLDQFFSGRLFVLGDSAHKMVPHAAMGANQALESAAAFVNSLRPFLSRRSNYCPSISIPQSGVESCLTQYDLRRRARVTTAFQIANLTCRAQLMIGPAGKEYCSNLPKMMSAAGTEKLLESFCNAEVLENWSIGSSRVALYTAFAEAKANQSIPRL</sequence>
<proteinExistence type="inferred from homology"/>
<dbReference type="GO" id="GO:0016020">
    <property type="term" value="C:membrane"/>
    <property type="evidence" value="ECO:0007669"/>
    <property type="project" value="UniProtKB-SubCell"/>
</dbReference>
<dbReference type="InterPro" id="IPR036188">
    <property type="entry name" value="FAD/NAD-bd_sf"/>
</dbReference>